<proteinExistence type="predicted"/>
<dbReference type="AlphaFoldDB" id="A0A087RXY9"/>
<name>A0A087RXY9_9ARCH</name>
<gene>
    <name evidence="1" type="ORF">AAA799P11_01118</name>
</gene>
<dbReference type="Proteomes" id="UP000029387">
    <property type="component" value="Unassembled WGS sequence"/>
</dbReference>
<accession>A0A087RXY9</accession>
<evidence type="ECO:0000313" key="2">
    <source>
        <dbReference type="Proteomes" id="UP000029387"/>
    </source>
</evidence>
<dbReference type="EMBL" id="JOSZ01000019">
    <property type="protein sequence ID" value="KFM18343.1"/>
    <property type="molecule type" value="Genomic_DNA"/>
</dbReference>
<keyword evidence="2" id="KW-1185">Reference proteome</keyword>
<reference evidence="1 2" key="1">
    <citation type="submission" date="2014-06" db="EMBL/GenBank/DDBJ databases">
        <authorList>
            <person name="Ngugi D.K."/>
            <person name="Blom J."/>
            <person name="Alam I."/>
            <person name="Rashid M."/>
            <person name="Baalawi W."/>
            <person name="Zhang G."/>
            <person name="Hikmawan T."/>
            <person name="Guan Y."/>
            <person name="Antunes A."/>
            <person name="Siam R."/>
            <person name="El-Dorry H."/>
            <person name="Bajic V."/>
            <person name="Stingl U."/>
        </authorList>
    </citation>
    <scope>NUCLEOTIDE SEQUENCE [LARGE SCALE GENOMIC DNA]</scope>
    <source>
        <strain evidence="1">SCGC AAA799-P11</strain>
    </source>
</reference>
<comment type="caution">
    <text evidence="1">The sequence shown here is derived from an EMBL/GenBank/DDBJ whole genome shotgun (WGS) entry which is preliminary data.</text>
</comment>
<sequence>MGEYSYLASLKNKEFLILQKLCNNSIPQNQKEKLQKDLEETRNEIEKLG</sequence>
<organism evidence="1 2">
    <name type="scientific">Marine Group I thaumarchaeote SCGC AAA799-P11</name>
    <dbReference type="NCBI Taxonomy" id="1502295"/>
    <lineage>
        <taxon>Archaea</taxon>
        <taxon>Nitrososphaerota</taxon>
        <taxon>Marine Group I</taxon>
    </lineage>
</organism>
<evidence type="ECO:0000313" key="1">
    <source>
        <dbReference type="EMBL" id="KFM18343.1"/>
    </source>
</evidence>
<protein>
    <submittedName>
        <fullName evidence="1">Uncharacterized protein</fullName>
    </submittedName>
</protein>